<name>A0ABW8AN95_9ACTN</name>
<keyword evidence="1" id="KW-1133">Transmembrane helix</keyword>
<dbReference type="RefSeq" id="WP_398280306.1">
    <property type="nucleotide sequence ID" value="NZ_JBITLV010000003.1"/>
</dbReference>
<dbReference type="EMBL" id="JBITLV010000003">
    <property type="protein sequence ID" value="MFI7587855.1"/>
    <property type="molecule type" value="Genomic_DNA"/>
</dbReference>
<gene>
    <name evidence="2" type="ORF">ACIB24_12345</name>
</gene>
<keyword evidence="3" id="KW-1185">Reference proteome</keyword>
<evidence type="ECO:0000313" key="3">
    <source>
        <dbReference type="Proteomes" id="UP001612915"/>
    </source>
</evidence>
<reference evidence="2 3" key="1">
    <citation type="submission" date="2024-10" db="EMBL/GenBank/DDBJ databases">
        <title>The Natural Products Discovery Center: Release of the First 8490 Sequenced Strains for Exploring Actinobacteria Biosynthetic Diversity.</title>
        <authorList>
            <person name="Kalkreuter E."/>
            <person name="Kautsar S.A."/>
            <person name="Yang D."/>
            <person name="Bader C.D."/>
            <person name="Teijaro C.N."/>
            <person name="Fluegel L."/>
            <person name="Davis C.M."/>
            <person name="Simpson J.R."/>
            <person name="Lauterbach L."/>
            <person name="Steele A.D."/>
            <person name="Gui C."/>
            <person name="Meng S."/>
            <person name="Li G."/>
            <person name="Viehrig K."/>
            <person name="Ye F."/>
            <person name="Su P."/>
            <person name="Kiefer A.F."/>
            <person name="Nichols A."/>
            <person name="Cepeda A.J."/>
            <person name="Yan W."/>
            <person name="Fan B."/>
            <person name="Jiang Y."/>
            <person name="Adhikari A."/>
            <person name="Zheng C.-J."/>
            <person name="Schuster L."/>
            <person name="Cowan T.M."/>
            <person name="Smanski M.J."/>
            <person name="Chevrette M.G."/>
            <person name="De Carvalho L.P.S."/>
            <person name="Shen B."/>
        </authorList>
    </citation>
    <scope>NUCLEOTIDE SEQUENCE [LARGE SCALE GENOMIC DNA]</scope>
    <source>
        <strain evidence="2 3">NPDC049639</strain>
    </source>
</reference>
<proteinExistence type="predicted"/>
<evidence type="ECO:0000313" key="2">
    <source>
        <dbReference type="EMBL" id="MFI7587855.1"/>
    </source>
</evidence>
<comment type="caution">
    <text evidence="2">The sequence shown here is derived from an EMBL/GenBank/DDBJ whole genome shotgun (WGS) entry which is preliminary data.</text>
</comment>
<evidence type="ECO:0000256" key="1">
    <source>
        <dbReference type="SAM" id="Phobius"/>
    </source>
</evidence>
<sequence>MSGGLGILTLIAGAVMAVELPFGGAAGLVATGVVLVLGGLLMVRSVAAYRVRQRCTTCGGAGTVYSAEWNDWRAKGPVQNIRELCPACEGRPVPTRV</sequence>
<feature type="transmembrane region" description="Helical" evidence="1">
    <location>
        <begin position="27"/>
        <end position="47"/>
    </location>
</feature>
<keyword evidence="1" id="KW-0472">Membrane</keyword>
<organism evidence="2 3">
    <name type="scientific">Spongisporangium articulatum</name>
    <dbReference type="NCBI Taxonomy" id="3362603"/>
    <lineage>
        <taxon>Bacteria</taxon>
        <taxon>Bacillati</taxon>
        <taxon>Actinomycetota</taxon>
        <taxon>Actinomycetes</taxon>
        <taxon>Kineosporiales</taxon>
        <taxon>Kineosporiaceae</taxon>
        <taxon>Spongisporangium</taxon>
    </lineage>
</organism>
<accession>A0ABW8AN95</accession>
<protein>
    <submittedName>
        <fullName evidence="2">Uncharacterized protein</fullName>
    </submittedName>
</protein>
<dbReference type="Proteomes" id="UP001612915">
    <property type="component" value="Unassembled WGS sequence"/>
</dbReference>
<keyword evidence="1" id="KW-0812">Transmembrane</keyword>